<dbReference type="EMBL" id="RRCN01000002">
    <property type="protein sequence ID" value="RRJ54969.1"/>
    <property type="molecule type" value="Genomic_DNA"/>
</dbReference>
<dbReference type="RefSeq" id="WP_128636062.1">
    <property type="nucleotide sequence ID" value="NZ_RRCN01000002.1"/>
</dbReference>
<protein>
    <submittedName>
        <fullName evidence="1">Uncharacterized protein</fullName>
    </submittedName>
</protein>
<accession>A0A3P3TBS9</accession>
<dbReference type="AlphaFoldDB" id="A0A3P3TBS9"/>
<evidence type="ECO:0000313" key="2">
    <source>
        <dbReference type="Proteomes" id="UP000267017"/>
    </source>
</evidence>
<proteinExistence type="predicted"/>
<dbReference type="Proteomes" id="UP000267017">
    <property type="component" value="Unassembled WGS sequence"/>
</dbReference>
<organism evidence="1 2">
    <name type="scientific">Paenibacillus oralis</name>
    <dbReference type="NCBI Taxonomy" id="2490856"/>
    <lineage>
        <taxon>Bacteria</taxon>
        <taxon>Bacillati</taxon>
        <taxon>Bacillota</taxon>
        <taxon>Bacilli</taxon>
        <taxon>Bacillales</taxon>
        <taxon>Paenibacillaceae</taxon>
        <taxon>Paenibacillus</taxon>
    </lineage>
</organism>
<name>A0A3P3TBS9_9BACL</name>
<comment type="caution">
    <text evidence="1">The sequence shown here is derived from an EMBL/GenBank/DDBJ whole genome shotgun (WGS) entry which is preliminary data.</text>
</comment>
<gene>
    <name evidence="1" type="ORF">EHV15_35970</name>
</gene>
<sequence>MELIIDGVKIKSLKDVDDYIARFLHGHNISAFENPYKDEPRASETGVYSIHQCSRCRSTHRIEEDLAAAGYQKNQNGFFDMWCFDCSMAAKEQWACPNGCEIDYVLVCGGDLGNADRSNVYFQMKLDGTYTDLFQDGALGVPAECHEHANGGCCKEPYCPECRVECINIAESDDSGCKDN</sequence>
<keyword evidence="2" id="KW-1185">Reference proteome</keyword>
<reference evidence="1 2" key="1">
    <citation type="submission" date="2018-11" db="EMBL/GenBank/DDBJ databases">
        <title>Genome sequencing of Paenibacillus sp. KCOM 3021 (= ChDC PVNT-B20).</title>
        <authorList>
            <person name="Kook J.-K."/>
            <person name="Park S.-N."/>
            <person name="Lim Y.K."/>
        </authorList>
    </citation>
    <scope>NUCLEOTIDE SEQUENCE [LARGE SCALE GENOMIC DNA]</scope>
    <source>
        <strain evidence="1 2">KCOM 3021</strain>
    </source>
</reference>
<evidence type="ECO:0000313" key="1">
    <source>
        <dbReference type="EMBL" id="RRJ54969.1"/>
    </source>
</evidence>